<comment type="caution">
    <text evidence="3">The sequence shown here is derived from an EMBL/GenBank/DDBJ whole genome shotgun (WGS) entry which is preliminary data.</text>
</comment>
<proteinExistence type="predicted"/>
<dbReference type="InterPro" id="IPR019922">
    <property type="entry name" value="Lucif-like_OxRdatse_MSMEG_4141"/>
</dbReference>
<name>A0A3N2H6H2_9PSEU</name>
<dbReference type="AlphaFoldDB" id="A0A3N2H6H2"/>
<dbReference type="Proteomes" id="UP000274843">
    <property type="component" value="Unassembled WGS sequence"/>
</dbReference>
<dbReference type="PANTHER" id="PTHR43244">
    <property type="match status" value="1"/>
</dbReference>
<evidence type="ECO:0000313" key="4">
    <source>
        <dbReference type="Proteomes" id="UP000274843"/>
    </source>
</evidence>
<sequence length="308" mass="32045">MSSGRDLANRIGPAGVWLSVLGEVPAALGTSAAAAIEALGYGALWVGESPAHKEVFTHTALLLGATARITVATGIATIWARDAIAAGAAAHTLGEAFPGRFVLGLGASHAEAGRGRGHDRPRTALREYLDTLDAAPYRGPRPDLPVPRVLAALRPRMQELARDRAEGMHSFFVPPSHTATARERLGPGPLLAPEQAVVVDRDAGRARTIARAHVATRLALRNYVNHLRALGFTDDDLDGGGSDRLVDALIAWGGADTVAARVREHLDAGADHVAIHPLTAPGEGLAPVLGQLRDLAPALSLPHGGTTP</sequence>
<keyword evidence="4" id="KW-1185">Reference proteome</keyword>
<evidence type="ECO:0000259" key="2">
    <source>
        <dbReference type="Pfam" id="PF00296"/>
    </source>
</evidence>
<evidence type="ECO:0000313" key="3">
    <source>
        <dbReference type="EMBL" id="ROS44518.1"/>
    </source>
</evidence>
<dbReference type="NCBIfam" id="TIGR03620">
    <property type="entry name" value="F420_MSMEG_4141"/>
    <property type="match status" value="1"/>
</dbReference>
<dbReference type="Pfam" id="PF00296">
    <property type="entry name" value="Bac_luciferase"/>
    <property type="match status" value="1"/>
</dbReference>
<dbReference type="SUPFAM" id="SSF51679">
    <property type="entry name" value="Bacterial luciferase-like"/>
    <property type="match status" value="1"/>
</dbReference>
<dbReference type="PANTHER" id="PTHR43244:SF1">
    <property type="entry name" value="5,10-METHYLENETETRAHYDROMETHANOPTERIN REDUCTASE"/>
    <property type="match status" value="1"/>
</dbReference>
<dbReference type="InterPro" id="IPR011251">
    <property type="entry name" value="Luciferase-like_dom"/>
</dbReference>
<feature type="domain" description="Luciferase-like" evidence="2">
    <location>
        <begin position="32"/>
        <end position="272"/>
    </location>
</feature>
<dbReference type="InterPro" id="IPR036661">
    <property type="entry name" value="Luciferase-like_sf"/>
</dbReference>
<dbReference type="GeneID" id="301848206"/>
<organism evidence="3 4">
    <name type="scientific">Amycolatopsis thermoflava</name>
    <dbReference type="NCBI Taxonomy" id="84480"/>
    <lineage>
        <taxon>Bacteria</taxon>
        <taxon>Bacillati</taxon>
        <taxon>Actinomycetota</taxon>
        <taxon>Actinomycetes</taxon>
        <taxon>Pseudonocardiales</taxon>
        <taxon>Pseudonocardiaceae</taxon>
        <taxon>Amycolatopsis</taxon>
        <taxon>Amycolatopsis methanolica group</taxon>
    </lineage>
</organism>
<gene>
    <name evidence="3" type="ORF">EDD35_6963</name>
</gene>
<evidence type="ECO:0000256" key="1">
    <source>
        <dbReference type="ARBA" id="ARBA00023002"/>
    </source>
</evidence>
<reference evidence="3 4" key="1">
    <citation type="submission" date="2018-11" db="EMBL/GenBank/DDBJ databases">
        <title>Sequencing the genomes of 1000 actinobacteria strains.</title>
        <authorList>
            <person name="Klenk H.-P."/>
        </authorList>
    </citation>
    <scope>NUCLEOTIDE SEQUENCE [LARGE SCALE GENOMIC DNA]</scope>
    <source>
        <strain evidence="3 4">DSM 44348</strain>
    </source>
</reference>
<dbReference type="InterPro" id="IPR050564">
    <property type="entry name" value="F420-G6PD/mer"/>
</dbReference>
<dbReference type="EMBL" id="RKHY01000001">
    <property type="protein sequence ID" value="ROS44518.1"/>
    <property type="molecule type" value="Genomic_DNA"/>
</dbReference>
<protein>
    <submittedName>
        <fullName evidence="3">Putative F420-dependent oxidoreductase</fullName>
    </submittedName>
</protein>
<accession>A0A3N2H6H2</accession>
<dbReference type="Gene3D" id="3.20.20.30">
    <property type="entry name" value="Luciferase-like domain"/>
    <property type="match status" value="1"/>
</dbReference>
<keyword evidence="1" id="KW-0560">Oxidoreductase</keyword>
<dbReference type="RefSeq" id="WP_123686479.1">
    <property type="nucleotide sequence ID" value="NZ_RKHY01000001.1"/>
</dbReference>
<dbReference type="GO" id="GO:0016705">
    <property type="term" value="F:oxidoreductase activity, acting on paired donors, with incorporation or reduction of molecular oxygen"/>
    <property type="evidence" value="ECO:0007669"/>
    <property type="project" value="InterPro"/>
</dbReference>